<accession>B8FLC9</accession>
<evidence type="ECO:0000313" key="3">
    <source>
        <dbReference type="EMBL" id="ACL05075.1"/>
    </source>
</evidence>
<sequence>MNNSPRIRPIVNPCAQPFWDGTRQGKLLIQHCKECQANIFYPRLFCPECHSDQLDWVESAGKGAVYSYTVVYNNSPSAFLQDVPYVVAIVKLDEGVRMCTNIVGCEPEKIQCDMPVEVVFEKLDVEFTLPKFKPAQ</sequence>
<evidence type="ECO:0000313" key="4">
    <source>
        <dbReference type="Proteomes" id="UP000000739"/>
    </source>
</evidence>
<dbReference type="Pfam" id="PF01796">
    <property type="entry name" value="OB_ChsH2_C"/>
    <property type="match status" value="1"/>
</dbReference>
<evidence type="ECO:0000259" key="2">
    <source>
        <dbReference type="Pfam" id="PF12172"/>
    </source>
</evidence>
<feature type="domain" description="ChsH2 rubredoxin-like zinc ribbon" evidence="2">
    <location>
        <begin position="19"/>
        <end position="55"/>
    </location>
</feature>
<protein>
    <recommendedName>
        <fullName evidence="5">Zn-ribbon domain-containing OB-fold protein</fullName>
    </recommendedName>
</protein>
<dbReference type="Proteomes" id="UP000000739">
    <property type="component" value="Chromosome"/>
</dbReference>
<evidence type="ECO:0008006" key="5">
    <source>
        <dbReference type="Google" id="ProtNLM"/>
    </source>
</evidence>
<proteinExistence type="predicted"/>
<gene>
    <name evidence="3" type="ordered locus">Dalk_3386</name>
</gene>
<dbReference type="eggNOG" id="COG1545">
    <property type="taxonomic scope" value="Bacteria"/>
</dbReference>
<dbReference type="Gene3D" id="6.10.30.10">
    <property type="match status" value="1"/>
</dbReference>
<dbReference type="InterPro" id="IPR012340">
    <property type="entry name" value="NA-bd_OB-fold"/>
</dbReference>
<dbReference type="KEGG" id="dal:Dalk_3386"/>
<organism evidence="3 4">
    <name type="scientific">Desulfatibacillum aliphaticivorans</name>
    <dbReference type="NCBI Taxonomy" id="218208"/>
    <lineage>
        <taxon>Bacteria</taxon>
        <taxon>Pseudomonadati</taxon>
        <taxon>Thermodesulfobacteriota</taxon>
        <taxon>Desulfobacteria</taxon>
        <taxon>Desulfobacterales</taxon>
        <taxon>Desulfatibacillaceae</taxon>
        <taxon>Desulfatibacillum</taxon>
    </lineage>
</organism>
<reference evidence="3 4" key="1">
    <citation type="journal article" date="2012" name="Environ. Microbiol.">
        <title>The genome sequence of Desulfatibacillum alkenivorans AK-01: a blueprint for anaerobic alkane oxidation.</title>
        <authorList>
            <person name="Callaghan A.V."/>
            <person name="Morris B.E."/>
            <person name="Pereira I.A."/>
            <person name="McInerney M.J."/>
            <person name="Austin R.N."/>
            <person name="Groves J.T."/>
            <person name="Kukor J.J."/>
            <person name="Suflita J.M."/>
            <person name="Young L.Y."/>
            <person name="Zylstra G.J."/>
            <person name="Wawrik B."/>
        </authorList>
    </citation>
    <scope>NUCLEOTIDE SEQUENCE [LARGE SCALE GENOMIC DNA]</scope>
    <source>
        <strain evidence="3 4">AK-01</strain>
    </source>
</reference>
<name>B8FLC9_DESAL</name>
<dbReference type="InterPro" id="IPR052513">
    <property type="entry name" value="Thioester_dehydratase-like"/>
</dbReference>
<dbReference type="Pfam" id="PF12172">
    <property type="entry name" value="zf-ChsH2"/>
    <property type="match status" value="1"/>
</dbReference>
<dbReference type="InterPro" id="IPR002878">
    <property type="entry name" value="ChsH2_C"/>
</dbReference>
<dbReference type="EMBL" id="CP001322">
    <property type="protein sequence ID" value="ACL05075.1"/>
    <property type="molecule type" value="Genomic_DNA"/>
</dbReference>
<dbReference type="PANTHER" id="PTHR34075:SF5">
    <property type="entry name" value="BLR3430 PROTEIN"/>
    <property type="match status" value="1"/>
</dbReference>
<dbReference type="PANTHER" id="PTHR34075">
    <property type="entry name" value="BLR3430 PROTEIN"/>
    <property type="match status" value="1"/>
</dbReference>
<feature type="domain" description="ChsH2 C-terminal OB-fold" evidence="1">
    <location>
        <begin position="56"/>
        <end position="121"/>
    </location>
</feature>
<dbReference type="RefSeq" id="WP_015948132.1">
    <property type="nucleotide sequence ID" value="NC_011768.1"/>
</dbReference>
<dbReference type="InterPro" id="IPR022002">
    <property type="entry name" value="ChsH2_Znr"/>
</dbReference>
<dbReference type="HOGENOM" id="CLU_119412_1_2_7"/>
<keyword evidence="4" id="KW-1185">Reference proteome</keyword>
<evidence type="ECO:0000259" key="1">
    <source>
        <dbReference type="Pfam" id="PF01796"/>
    </source>
</evidence>
<dbReference type="AlphaFoldDB" id="B8FLC9"/>
<dbReference type="SUPFAM" id="SSF50249">
    <property type="entry name" value="Nucleic acid-binding proteins"/>
    <property type="match status" value="1"/>
</dbReference>